<dbReference type="GO" id="GO:0016787">
    <property type="term" value="F:hydrolase activity"/>
    <property type="evidence" value="ECO:0007669"/>
    <property type="project" value="UniProtKB-KW"/>
</dbReference>
<organism evidence="3 4">
    <name type="scientific">Methanolacinia petrolearia (strain DSM 11571 / OCM 486 / SEBR 4847)</name>
    <name type="common">Methanoplanus petrolearius</name>
    <dbReference type="NCBI Taxonomy" id="679926"/>
    <lineage>
        <taxon>Archaea</taxon>
        <taxon>Methanobacteriati</taxon>
        <taxon>Methanobacteriota</taxon>
        <taxon>Stenosarchaea group</taxon>
        <taxon>Methanomicrobia</taxon>
        <taxon>Methanomicrobiales</taxon>
        <taxon>Methanomicrobiaceae</taxon>
        <taxon>Methanolacinia</taxon>
    </lineage>
</organism>
<proteinExistence type="predicted"/>
<dbReference type="GeneID" id="9745042"/>
<dbReference type="OrthoDB" id="9890at2157"/>
<keyword evidence="4" id="KW-1185">Reference proteome</keyword>
<dbReference type="PANTHER" id="PTHR43798:SF31">
    <property type="entry name" value="AB HYDROLASE SUPERFAMILY PROTEIN YCLE"/>
    <property type="match status" value="1"/>
</dbReference>
<reference evidence="3 4" key="1">
    <citation type="journal article" date="2010" name="Stand. Genomic Sci.">
        <title>Complete genome sequence of Methanoplanus petrolearius type strain (SEBR 4847).</title>
        <authorList>
            <person name="Brambilla E."/>
            <person name="Djao O.D."/>
            <person name="Daligault H."/>
            <person name="Lapidus A."/>
            <person name="Lucas S."/>
            <person name="Hammon N."/>
            <person name="Nolan M."/>
            <person name="Tice H."/>
            <person name="Cheng J.F."/>
            <person name="Han C."/>
            <person name="Tapia R."/>
            <person name="Goodwin L."/>
            <person name="Pitluck S."/>
            <person name="Liolios K."/>
            <person name="Ivanova N."/>
            <person name="Mavromatis K."/>
            <person name="Mikhailova N."/>
            <person name="Pati A."/>
            <person name="Chen A."/>
            <person name="Palaniappan K."/>
            <person name="Land M."/>
            <person name="Hauser L."/>
            <person name="Chang Y.J."/>
            <person name="Jeffries C.D."/>
            <person name="Rohde M."/>
            <person name="Spring S."/>
            <person name="Sikorski J."/>
            <person name="Goker M."/>
            <person name="Woyke T."/>
            <person name="Bristow J."/>
            <person name="Eisen J.A."/>
            <person name="Markowitz V."/>
            <person name="Hugenholtz P."/>
            <person name="Kyrpides N.C."/>
            <person name="Klenk H.P."/>
        </authorList>
    </citation>
    <scope>NUCLEOTIDE SEQUENCE [LARGE SCALE GENOMIC DNA]</scope>
    <source>
        <strain evidence="4">DSM 11571 / OCM 486 / SEBR 4847</strain>
    </source>
</reference>
<dbReference type="Proteomes" id="UP000006565">
    <property type="component" value="Chromosome"/>
</dbReference>
<dbReference type="KEGG" id="mpi:Mpet_2549"/>
<accession>E1RF49</accession>
<dbReference type="eggNOG" id="arCOG01648">
    <property type="taxonomic scope" value="Archaea"/>
</dbReference>
<dbReference type="Gene3D" id="3.40.50.1820">
    <property type="entry name" value="alpha/beta hydrolase"/>
    <property type="match status" value="1"/>
</dbReference>
<feature type="domain" description="AB hydrolase-1" evidence="2">
    <location>
        <begin position="47"/>
        <end position="298"/>
    </location>
</feature>
<dbReference type="InterPro" id="IPR050266">
    <property type="entry name" value="AB_hydrolase_sf"/>
</dbReference>
<dbReference type="EMBL" id="CP002117">
    <property type="protein sequence ID" value="ADN37293.1"/>
    <property type="molecule type" value="Genomic_DNA"/>
</dbReference>
<dbReference type="Pfam" id="PF00561">
    <property type="entry name" value="Abhydrolase_1"/>
    <property type="match status" value="1"/>
</dbReference>
<dbReference type="HOGENOM" id="CLU_020336_49_1_2"/>
<sequence>MSQKKDKKSKKTEDGRLEVLKGVSITPKIIETKLGKIEIDLAEGDGPVLMGIHGGLGGIDQCRAAIDFAAKDFRLLSLSRPGYLGTPLESGASLEDQVDLFAAALDELGIDKVAVFSVSAGGPFAYTFAIRHPDRIWALVTADSVSGYYDLPETAGPVAQMIFLSDSGQKLLQKMTKSKPDAFIKEIFKSEAYFTKEQMKKHLDFVLNDPCAHDFVTAFMNTMYPYKTRKAGTENDMAITRTLYHLPVEKIECPALIVHGTHDADVKLYDGVYAYEHIRDAERIWIEEGSHLCFWINPRSKEAQEQAIAFLKNVYETKVS</sequence>
<dbReference type="InterPro" id="IPR000073">
    <property type="entry name" value="AB_hydrolase_1"/>
</dbReference>
<evidence type="ECO:0000259" key="2">
    <source>
        <dbReference type="Pfam" id="PF00561"/>
    </source>
</evidence>
<name>E1RF49_METP4</name>
<dbReference type="AlphaFoldDB" id="E1RF49"/>
<dbReference type="STRING" id="679926.Mpet_2549"/>
<dbReference type="PANTHER" id="PTHR43798">
    <property type="entry name" value="MONOACYLGLYCEROL LIPASE"/>
    <property type="match status" value="1"/>
</dbReference>
<gene>
    <name evidence="3" type="ordered locus">Mpet_2549</name>
</gene>
<evidence type="ECO:0000313" key="4">
    <source>
        <dbReference type="Proteomes" id="UP000006565"/>
    </source>
</evidence>
<evidence type="ECO:0000256" key="1">
    <source>
        <dbReference type="ARBA" id="ARBA00022801"/>
    </source>
</evidence>
<keyword evidence="1 3" id="KW-0378">Hydrolase</keyword>
<dbReference type="GO" id="GO:0016020">
    <property type="term" value="C:membrane"/>
    <property type="evidence" value="ECO:0007669"/>
    <property type="project" value="TreeGrafter"/>
</dbReference>
<evidence type="ECO:0000313" key="3">
    <source>
        <dbReference type="EMBL" id="ADN37293.1"/>
    </source>
</evidence>
<dbReference type="RefSeq" id="WP_013330466.1">
    <property type="nucleotide sequence ID" value="NC_014507.1"/>
</dbReference>
<dbReference type="SUPFAM" id="SSF53474">
    <property type="entry name" value="alpha/beta-Hydrolases"/>
    <property type="match status" value="1"/>
</dbReference>
<dbReference type="InterPro" id="IPR029058">
    <property type="entry name" value="AB_hydrolase_fold"/>
</dbReference>
<protein>
    <submittedName>
        <fullName evidence="3">Alpha/beta hydrolase fold protein</fullName>
    </submittedName>
</protein>